<feature type="repeat" description="TPR" evidence="7">
    <location>
        <begin position="498"/>
        <end position="531"/>
    </location>
</feature>
<keyword evidence="7" id="KW-0802">TPR repeat</keyword>
<dbReference type="InterPro" id="IPR011990">
    <property type="entry name" value="TPR-like_helical_dom_sf"/>
</dbReference>
<dbReference type="SMART" id="SM00220">
    <property type="entry name" value="S_TKc"/>
    <property type="match status" value="1"/>
</dbReference>
<dbReference type="Gene3D" id="1.10.510.10">
    <property type="entry name" value="Transferase(Phosphotransferase) domain 1"/>
    <property type="match status" value="1"/>
</dbReference>
<dbReference type="Pfam" id="PF13181">
    <property type="entry name" value="TPR_8"/>
    <property type="match status" value="2"/>
</dbReference>
<dbReference type="PROSITE" id="PS50011">
    <property type="entry name" value="PROTEIN_KINASE_DOM"/>
    <property type="match status" value="1"/>
</dbReference>
<protein>
    <recommendedName>
        <fullName evidence="1">non-specific serine/threonine protein kinase</fullName>
        <ecNumber evidence="1">2.7.11.1</ecNumber>
    </recommendedName>
</protein>
<dbReference type="PANTHER" id="PTHR43289:SF6">
    <property type="entry name" value="SERINE_THREONINE-PROTEIN KINASE NEKL-3"/>
    <property type="match status" value="1"/>
</dbReference>
<evidence type="ECO:0000256" key="2">
    <source>
        <dbReference type="ARBA" id="ARBA00022527"/>
    </source>
</evidence>
<dbReference type="RefSeq" id="WP_171475512.1">
    <property type="nucleotide sequence ID" value="NZ_CP053452.2"/>
</dbReference>
<evidence type="ECO:0000256" key="7">
    <source>
        <dbReference type="PROSITE-ProRule" id="PRU00339"/>
    </source>
</evidence>
<keyword evidence="9" id="KW-0812">Transmembrane</keyword>
<keyword evidence="12" id="KW-1185">Reference proteome</keyword>
<dbReference type="InterPro" id="IPR019734">
    <property type="entry name" value="TPR_rpt"/>
</dbReference>
<dbReference type="EC" id="2.7.11.1" evidence="1"/>
<evidence type="ECO:0000313" key="11">
    <source>
        <dbReference type="EMBL" id="QJX00847.1"/>
    </source>
</evidence>
<evidence type="ECO:0000256" key="9">
    <source>
        <dbReference type="SAM" id="Phobius"/>
    </source>
</evidence>
<reference evidence="12" key="1">
    <citation type="submission" date="2020-05" db="EMBL/GenBank/DDBJ databases">
        <title>Frigoriglobus tundricola gen. nov., sp. nov., a psychrotolerant cellulolytic planctomycete of the family Gemmataceae with two divergent copies of 16S rRNA gene.</title>
        <authorList>
            <person name="Kulichevskaya I.S."/>
            <person name="Ivanova A.A."/>
            <person name="Naumoff D.G."/>
            <person name="Beletsky A.V."/>
            <person name="Rijpstra W.I.C."/>
            <person name="Sinninghe Damste J.S."/>
            <person name="Mardanov A.V."/>
            <person name="Ravin N.V."/>
            <person name="Dedysh S.N."/>
        </authorList>
    </citation>
    <scope>NUCLEOTIDE SEQUENCE [LARGE SCALE GENOMIC DNA]</scope>
    <source>
        <strain evidence="12">PL17</strain>
    </source>
</reference>
<dbReference type="PROSITE" id="PS50005">
    <property type="entry name" value="TPR"/>
    <property type="match status" value="1"/>
</dbReference>
<dbReference type="PROSITE" id="PS00107">
    <property type="entry name" value="PROTEIN_KINASE_ATP"/>
    <property type="match status" value="1"/>
</dbReference>
<dbReference type="PROSITE" id="PS00108">
    <property type="entry name" value="PROTEIN_KINASE_ST"/>
    <property type="match status" value="1"/>
</dbReference>
<accession>A0A6M5Z4Y1</accession>
<keyword evidence="2" id="KW-0723">Serine/threonine-protein kinase</keyword>
<feature type="domain" description="Protein kinase" evidence="10">
    <location>
        <begin position="121"/>
        <end position="383"/>
    </location>
</feature>
<dbReference type="Gene3D" id="3.30.200.20">
    <property type="entry name" value="Phosphorylase Kinase, domain 1"/>
    <property type="match status" value="1"/>
</dbReference>
<evidence type="ECO:0000256" key="3">
    <source>
        <dbReference type="ARBA" id="ARBA00022679"/>
    </source>
</evidence>
<dbReference type="InterPro" id="IPR000719">
    <property type="entry name" value="Prot_kinase_dom"/>
</dbReference>
<dbReference type="KEGG" id="ftj:FTUN_8485"/>
<evidence type="ECO:0000256" key="1">
    <source>
        <dbReference type="ARBA" id="ARBA00012513"/>
    </source>
</evidence>
<keyword evidence="9" id="KW-0472">Membrane</keyword>
<evidence type="ECO:0000256" key="4">
    <source>
        <dbReference type="ARBA" id="ARBA00022741"/>
    </source>
</evidence>
<dbReference type="FunFam" id="1.10.510.10:FF:000021">
    <property type="entry name" value="Serine/threonine protein kinase"/>
    <property type="match status" value="1"/>
</dbReference>
<dbReference type="Pfam" id="PF00069">
    <property type="entry name" value="Pkinase"/>
    <property type="match status" value="1"/>
</dbReference>
<evidence type="ECO:0000259" key="10">
    <source>
        <dbReference type="PROSITE" id="PS50011"/>
    </source>
</evidence>
<proteinExistence type="predicted"/>
<keyword evidence="4 8" id="KW-0547">Nucleotide-binding</keyword>
<feature type="transmembrane region" description="Helical" evidence="9">
    <location>
        <begin position="410"/>
        <end position="432"/>
    </location>
</feature>
<evidence type="ECO:0000313" key="12">
    <source>
        <dbReference type="Proteomes" id="UP000503447"/>
    </source>
</evidence>
<dbReference type="GO" id="GO:0005524">
    <property type="term" value="F:ATP binding"/>
    <property type="evidence" value="ECO:0007669"/>
    <property type="project" value="UniProtKB-UniRule"/>
</dbReference>
<keyword evidence="6 8" id="KW-0067">ATP-binding</keyword>
<dbReference type="InterPro" id="IPR008271">
    <property type="entry name" value="Ser/Thr_kinase_AS"/>
</dbReference>
<organism evidence="11 12">
    <name type="scientific">Frigoriglobus tundricola</name>
    <dbReference type="NCBI Taxonomy" id="2774151"/>
    <lineage>
        <taxon>Bacteria</taxon>
        <taxon>Pseudomonadati</taxon>
        <taxon>Planctomycetota</taxon>
        <taxon>Planctomycetia</taxon>
        <taxon>Gemmatales</taxon>
        <taxon>Gemmataceae</taxon>
        <taxon>Frigoriglobus</taxon>
    </lineage>
</organism>
<dbReference type="GO" id="GO:0004674">
    <property type="term" value="F:protein serine/threonine kinase activity"/>
    <property type="evidence" value="ECO:0007669"/>
    <property type="project" value="UniProtKB-KW"/>
</dbReference>
<evidence type="ECO:0000256" key="5">
    <source>
        <dbReference type="ARBA" id="ARBA00022777"/>
    </source>
</evidence>
<sequence length="970" mass="104839">MTPCFDLDRLRRLLTDEPFGPPETDLAVHVEGCHACQCALEAVLDEGGTPNGLTIVPNTHGGGTGDTRHPARATGAAAASVVLPDSFIGRLCQRLRSADDSGRTVARPVAAAPTRPGVPGYEIVGELGRGGMGVVYKARQVALGRDVALKMILGGHCSSPQVQARLRSEAELVARLTHPNIVQVHEVGEAGGLPFLAMEFVDGGTLAARLKRHPLPPREVASLLATLAAAVHAAHARNVVHRDLKPANVLLTADGVPKIADFGLARGLDTDSRQTISGEVLGTPSFMAPEQAAGSLAGVGPAADIYALGGILYVALTGRPPFAAETPLATLLQVCHQDVVPPSRIRERIPRDLETICLKCLNKAPEERYASALELSDDLNRFLRGEPVMARPVGTAEWIWKWVRRRPTTAALVLLALSTLAGAFVLAGQLWVKEREVRKRTELARDAADIGDQLIDKSLDAEPGQDALQRESLEKILRIYSVLAEDERADPPLRRATARAQFRCGQIYRRLGQFGDAEKAYQGAIRIQEALSLQDTGELVYRQDLANSFNFLGELLRETKRPEEALSWYGRASELQQDLVAASAAPEYRKELARTESNRALALNQLARREDALAGFGRAAELLKPVAAALPNEPTYAQELARVYLNRAVVLLEKGQPAEALKDFQLAIDLQRPLAQRFANPDYRYELAVSLFDQGNTLIASGDRENRAVAAYRESRALLTAVLELNPARLAYARQLARTDNGLGAALCGSDPAGAEDAWRESARRFESLAERKPDLADCHLGASQALGNLGWLLLWRPGPAELASPALGNLAGVLWKRGRTEQARDCLERAVRHLDHPAARGGGDSSTRGTQALVLGNLAEACLRLGDHAAAAGATERFLKTQTASDQECYGAARSYARGLALTEDEACRCRYAARAVELLRIADPKRFSPKADPFFMTDLGSDAAFADLRSRPEFAQVRERWGGGPVAP</sequence>
<dbReference type="SMART" id="SM00028">
    <property type="entry name" value="TPR"/>
    <property type="match status" value="6"/>
</dbReference>
<dbReference type="Gene3D" id="1.25.40.10">
    <property type="entry name" value="Tetratricopeptide repeat domain"/>
    <property type="match status" value="3"/>
</dbReference>
<keyword evidence="3" id="KW-0808">Transferase</keyword>
<dbReference type="InterPro" id="IPR017441">
    <property type="entry name" value="Protein_kinase_ATP_BS"/>
</dbReference>
<dbReference type="InterPro" id="IPR011009">
    <property type="entry name" value="Kinase-like_dom_sf"/>
</dbReference>
<name>A0A6M5Z4Y1_9BACT</name>
<dbReference type="SUPFAM" id="SSF56112">
    <property type="entry name" value="Protein kinase-like (PK-like)"/>
    <property type="match status" value="1"/>
</dbReference>
<dbReference type="PANTHER" id="PTHR43289">
    <property type="entry name" value="MITOGEN-ACTIVATED PROTEIN KINASE KINASE KINASE 20-RELATED"/>
    <property type="match status" value="1"/>
</dbReference>
<evidence type="ECO:0000256" key="6">
    <source>
        <dbReference type="ARBA" id="ARBA00022840"/>
    </source>
</evidence>
<gene>
    <name evidence="11" type="ORF">FTUN_8485</name>
</gene>
<dbReference type="CDD" id="cd14014">
    <property type="entry name" value="STKc_PknB_like"/>
    <property type="match status" value="1"/>
</dbReference>
<dbReference type="Pfam" id="PF13374">
    <property type="entry name" value="TPR_10"/>
    <property type="match status" value="1"/>
</dbReference>
<keyword evidence="9" id="KW-1133">Transmembrane helix</keyword>
<feature type="binding site" evidence="8">
    <location>
        <position position="150"/>
    </location>
    <ligand>
        <name>ATP</name>
        <dbReference type="ChEBI" id="CHEBI:30616"/>
    </ligand>
</feature>
<dbReference type="AlphaFoldDB" id="A0A6M5Z4Y1"/>
<keyword evidence="5" id="KW-0418">Kinase</keyword>
<dbReference type="SUPFAM" id="SSF48452">
    <property type="entry name" value="TPR-like"/>
    <property type="match status" value="2"/>
</dbReference>
<evidence type="ECO:0000256" key="8">
    <source>
        <dbReference type="PROSITE-ProRule" id="PRU10141"/>
    </source>
</evidence>
<dbReference type="Proteomes" id="UP000503447">
    <property type="component" value="Chromosome"/>
</dbReference>
<dbReference type="EMBL" id="CP053452">
    <property type="protein sequence ID" value="QJX00847.1"/>
    <property type="molecule type" value="Genomic_DNA"/>
</dbReference>